<dbReference type="Proteomes" id="UP000268727">
    <property type="component" value="Unassembled WGS sequence"/>
</dbReference>
<name>A0A3N1GZ68_9PSEU</name>
<dbReference type="EMBL" id="RJKM01000001">
    <property type="protein sequence ID" value="ROP35262.1"/>
    <property type="molecule type" value="Genomic_DNA"/>
</dbReference>
<proteinExistence type="predicted"/>
<reference evidence="1 2" key="1">
    <citation type="submission" date="2018-11" db="EMBL/GenBank/DDBJ databases">
        <title>Sequencing the genomes of 1000 actinobacteria strains.</title>
        <authorList>
            <person name="Klenk H.-P."/>
        </authorList>
    </citation>
    <scope>NUCLEOTIDE SEQUENCE [LARGE SCALE GENOMIC DNA]</scope>
    <source>
        <strain evidence="1 2">DSM 44231</strain>
    </source>
</reference>
<keyword evidence="2" id="KW-1185">Reference proteome</keyword>
<sequence>MRADRVLLPRRPADLAARYDPPPARVDTFRHNELFG</sequence>
<dbReference type="AlphaFoldDB" id="A0A3N1GZ68"/>
<evidence type="ECO:0000313" key="1">
    <source>
        <dbReference type="EMBL" id="ROP35262.1"/>
    </source>
</evidence>
<protein>
    <submittedName>
        <fullName evidence="1">Uncharacterized protein</fullName>
    </submittedName>
</protein>
<organism evidence="1 2">
    <name type="scientific">Saccharothrix texasensis</name>
    <dbReference type="NCBI Taxonomy" id="103734"/>
    <lineage>
        <taxon>Bacteria</taxon>
        <taxon>Bacillati</taxon>
        <taxon>Actinomycetota</taxon>
        <taxon>Actinomycetes</taxon>
        <taxon>Pseudonocardiales</taxon>
        <taxon>Pseudonocardiaceae</taxon>
        <taxon>Saccharothrix</taxon>
    </lineage>
</organism>
<evidence type="ECO:0000313" key="2">
    <source>
        <dbReference type="Proteomes" id="UP000268727"/>
    </source>
</evidence>
<accession>A0A3N1GZ68</accession>
<comment type="caution">
    <text evidence="1">The sequence shown here is derived from an EMBL/GenBank/DDBJ whole genome shotgun (WGS) entry which is preliminary data.</text>
</comment>
<gene>
    <name evidence="1" type="ORF">EDD40_0484</name>
</gene>